<evidence type="ECO:0000259" key="5">
    <source>
        <dbReference type="PROSITE" id="PS51192"/>
    </source>
</evidence>
<dbReference type="Pfam" id="PF21099">
    <property type="entry name" value="POLQ_helical"/>
    <property type="match status" value="1"/>
</dbReference>
<dbReference type="RefSeq" id="XP_001583620.1">
    <property type="nucleotide sequence ID" value="XM_001583570.1"/>
</dbReference>
<dbReference type="Gene3D" id="3.40.50.300">
    <property type="entry name" value="P-loop containing nucleotide triphosphate hydrolases"/>
    <property type="match status" value="2"/>
</dbReference>
<dbReference type="PANTHER" id="PTHR47961">
    <property type="entry name" value="DNA POLYMERASE THETA, PUTATIVE (AFU_ORTHOLOGUE AFUA_1G05260)-RELATED"/>
    <property type="match status" value="1"/>
</dbReference>
<evidence type="ECO:0000256" key="3">
    <source>
        <dbReference type="ARBA" id="ARBA00022806"/>
    </source>
</evidence>
<dbReference type="Pfam" id="PF00270">
    <property type="entry name" value="DEAD"/>
    <property type="match status" value="1"/>
</dbReference>
<dbReference type="eggNOG" id="KOG0950">
    <property type="taxonomic scope" value="Eukaryota"/>
</dbReference>
<organism evidence="7 8">
    <name type="scientific">Trichomonas vaginalis (strain ATCC PRA-98 / G3)</name>
    <dbReference type="NCBI Taxonomy" id="412133"/>
    <lineage>
        <taxon>Eukaryota</taxon>
        <taxon>Metamonada</taxon>
        <taxon>Parabasalia</taxon>
        <taxon>Trichomonadida</taxon>
        <taxon>Trichomonadidae</taxon>
        <taxon>Trichomonas</taxon>
    </lineage>
</organism>
<dbReference type="GO" id="GO:0003676">
    <property type="term" value="F:nucleic acid binding"/>
    <property type="evidence" value="ECO:0007669"/>
    <property type="project" value="InterPro"/>
</dbReference>
<keyword evidence="2" id="KW-0378">Hydrolase</keyword>
<evidence type="ECO:0000313" key="7">
    <source>
        <dbReference type="EMBL" id="EAY22634.1"/>
    </source>
</evidence>
<keyword evidence="8" id="KW-1185">Reference proteome</keyword>
<dbReference type="InterPro" id="IPR050474">
    <property type="entry name" value="Hel308_SKI2-like"/>
</dbReference>
<dbReference type="SMR" id="A2D9Y6"/>
<dbReference type="EMBL" id="DS113182">
    <property type="protein sequence ID" value="EAY22634.1"/>
    <property type="molecule type" value="Genomic_DNA"/>
</dbReference>
<dbReference type="OMA" id="KEHYICN"/>
<dbReference type="InterPro" id="IPR001650">
    <property type="entry name" value="Helicase_C-like"/>
</dbReference>
<evidence type="ECO:0000259" key="6">
    <source>
        <dbReference type="PROSITE" id="PS51194"/>
    </source>
</evidence>
<proteinExistence type="predicted"/>
<dbReference type="KEGG" id="tva:5468181"/>
<dbReference type="VEuPathDB" id="TrichDB:TVAGG3_0265570"/>
<feature type="domain" description="Helicase C-terminal" evidence="6">
    <location>
        <begin position="270"/>
        <end position="463"/>
    </location>
</feature>
<dbReference type="InterPro" id="IPR011545">
    <property type="entry name" value="DEAD/DEAH_box_helicase_dom"/>
</dbReference>
<dbReference type="InterPro" id="IPR014001">
    <property type="entry name" value="Helicase_ATP-bd"/>
</dbReference>
<dbReference type="InterPro" id="IPR027417">
    <property type="entry name" value="P-loop_NTPase"/>
</dbReference>
<dbReference type="SMART" id="SM00487">
    <property type="entry name" value="DEXDc"/>
    <property type="match status" value="1"/>
</dbReference>
<name>A2D9Y6_TRIV3</name>
<dbReference type="InterPro" id="IPR048960">
    <property type="entry name" value="POLQ-like_helical"/>
</dbReference>
<dbReference type="Gene3D" id="1.10.3380.20">
    <property type="match status" value="1"/>
</dbReference>
<dbReference type="PANTHER" id="PTHR47961:SF6">
    <property type="entry name" value="DNA-DIRECTED DNA POLYMERASE"/>
    <property type="match status" value="1"/>
</dbReference>
<dbReference type="Proteomes" id="UP000001542">
    <property type="component" value="Unassembled WGS sequence"/>
</dbReference>
<dbReference type="SUPFAM" id="SSF52540">
    <property type="entry name" value="P-loop containing nucleoside triphosphate hydrolases"/>
    <property type="match status" value="1"/>
</dbReference>
<accession>A2D9Y6</accession>
<dbReference type="GO" id="GO:0005524">
    <property type="term" value="F:ATP binding"/>
    <property type="evidence" value="ECO:0007669"/>
    <property type="project" value="UniProtKB-KW"/>
</dbReference>
<dbReference type="STRING" id="5722.A2D9Y6"/>
<evidence type="ECO:0000256" key="4">
    <source>
        <dbReference type="ARBA" id="ARBA00022840"/>
    </source>
</evidence>
<dbReference type="SMART" id="SM00490">
    <property type="entry name" value="HELICc"/>
    <property type="match status" value="1"/>
</dbReference>
<dbReference type="Pfam" id="PF00271">
    <property type="entry name" value="Helicase_C"/>
    <property type="match status" value="1"/>
</dbReference>
<protein>
    <submittedName>
        <fullName evidence="7">Type III restriction enzyme, res subunit family protein</fullName>
    </submittedName>
</protein>
<dbReference type="PROSITE" id="PS51192">
    <property type="entry name" value="HELICASE_ATP_BIND_1"/>
    <property type="match status" value="1"/>
</dbReference>
<sequence length="787" mass="88701">MSDGSQIKLTGEIFSPDMDSVGIPRFLQETFLLGKPSPPIRSLRTWQRVLFSRPEWRQNKNIVVKVPTAGGKTVAAEVAIAQQLEADITSKILYCVPFVSLAAEKYTQFSQRFPKYQVKAFYQNVGGSEFQVGSIAVCTFERAHSLINAAIRSDYLDSFKLIIIDEIHMISYEGRGSNVEAIIAKLLLATKPPRIIGLSATISNEDCEIYKKWMDAFIFRSENRSSTLNQYLLSVQGELIPIVNGKFQKAQKVYPLKEGSTSNVKRALPLIEDVINFAENANVLYFVNTRREAASAAKFLAKHIKIETKNDYIIKMREEIAVNLTRFAQGQTDSSDLAPLVLKGVSYHHAGLLVEERKLVEEGFRNGAISIVVATTTLSAGINFINVALVIIDTIYRRNYQKPPTIMTPSLYTQMAGRAGRTEENPGMAVTIESGSFANEREIIQELANRKIESIQSHLLEASEFDRYFLQVICFSKLDKNLYKNFPLFSFYAAKKGMTEEESQNIIDESIKRLKNLSLLNENEDPTDLGRGIALANMSIDEGLEVYKFLQRANTSLDLIDKIHLMFLCTPAQNDFSVPEYSNQVWEDIFKRHSTVIETKLGVRKDEFEKKIIMSIRGNNVMNLDNIDTIFQRLFASSILLDLTDEIGIKQIEEKYGVARGHCQSLQRNAHAFAVQVMKICNSCGMPMLEAAINQFRKTILYGAKSELLSLMRIPGIPRFEARLLFNSGMESPNDIMSHSIVDIAKIIKSNEVNDLETFQRASEIIKGANSVVDVDNQVFELTQRDN</sequence>
<keyword evidence="1" id="KW-0547">Nucleotide-binding</keyword>
<dbReference type="InParanoid" id="A2D9Y6"/>
<evidence type="ECO:0000256" key="1">
    <source>
        <dbReference type="ARBA" id="ARBA00022741"/>
    </source>
</evidence>
<dbReference type="SUPFAM" id="SSF158702">
    <property type="entry name" value="Sec63 N-terminal domain-like"/>
    <property type="match status" value="1"/>
</dbReference>
<dbReference type="FunFam" id="1.10.3380.20:FF:000004">
    <property type="entry name" value="DNA polymerase theta (Helicase domain only), putative"/>
    <property type="match status" value="1"/>
</dbReference>
<evidence type="ECO:0000313" key="8">
    <source>
        <dbReference type="Proteomes" id="UP000001542"/>
    </source>
</evidence>
<evidence type="ECO:0000256" key="2">
    <source>
        <dbReference type="ARBA" id="ARBA00022801"/>
    </source>
</evidence>
<feature type="domain" description="Helicase ATP-binding" evidence="5">
    <location>
        <begin position="53"/>
        <end position="220"/>
    </location>
</feature>
<dbReference type="VEuPathDB" id="TrichDB:TVAG_475620"/>
<reference evidence="7" key="1">
    <citation type="submission" date="2006-10" db="EMBL/GenBank/DDBJ databases">
        <authorList>
            <person name="Amadeo P."/>
            <person name="Zhao Q."/>
            <person name="Wortman J."/>
            <person name="Fraser-Liggett C."/>
            <person name="Carlton J."/>
        </authorList>
    </citation>
    <scope>NUCLEOTIDE SEQUENCE</scope>
    <source>
        <strain evidence="7">G3</strain>
    </source>
</reference>
<reference evidence="7" key="2">
    <citation type="journal article" date="2007" name="Science">
        <title>Draft genome sequence of the sexually transmitted pathogen Trichomonas vaginalis.</title>
        <authorList>
            <person name="Carlton J.M."/>
            <person name="Hirt R.P."/>
            <person name="Silva J.C."/>
            <person name="Delcher A.L."/>
            <person name="Schatz M."/>
            <person name="Zhao Q."/>
            <person name="Wortman J.R."/>
            <person name="Bidwell S.L."/>
            <person name="Alsmark U.C.M."/>
            <person name="Besteiro S."/>
            <person name="Sicheritz-Ponten T."/>
            <person name="Noel C.J."/>
            <person name="Dacks J.B."/>
            <person name="Foster P.G."/>
            <person name="Simillion C."/>
            <person name="Van de Peer Y."/>
            <person name="Miranda-Saavedra D."/>
            <person name="Barton G.J."/>
            <person name="Westrop G.D."/>
            <person name="Mueller S."/>
            <person name="Dessi D."/>
            <person name="Fiori P.L."/>
            <person name="Ren Q."/>
            <person name="Paulsen I."/>
            <person name="Zhang H."/>
            <person name="Bastida-Corcuera F.D."/>
            <person name="Simoes-Barbosa A."/>
            <person name="Brown M.T."/>
            <person name="Hayes R.D."/>
            <person name="Mukherjee M."/>
            <person name="Okumura C.Y."/>
            <person name="Schneider R."/>
            <person name="Smith A.J."/>
            <person name="Vanacova S."/>
            <person name="Villalvazo M."/>
            <person name="Haas B.J."/>
            <person name="Pertea M."/>
            <person name="Feldblyum T.V."/>
            <person name="Utterback T.R."/>
            <person name="Shu C.L."/>
            <person name="Osoegawa K."/>
            <person name="de Jong P.J."/>
            <person name="Hrdy I."/>
            <person name="Horvathova L."/>
            <person name="Zubacova Z."/>
            <person name="Dolezal P."/>
            <person name="Malik S.B."/>
            <person name="Logsdon J.M. Jr."/>
            <person name="Henze K."/>
            <person name="Gupta A."/>
            <person name="Wang C.C."/>
            <person name="Dunne R.L."/>
            <person name="Upcroft J.A."/>
            <person name="Upcroft P."/>
            <person name="White O."/>
            <person name="Salzberg S.L."/>
            <person name="Tang P."/>
            <person name="Chiu C.-H."/>
            <person name="Lee Y.-S."/>
            <person name="Embley T.M."/>
            <person name="Coombs G.H."/>
            <person name="Mottram J.C."/>
            <person name="Tachezy J."/>
            <person name="Fraser-Liggett C.M."/>
            <person name="Johnson P.J."/>
        </authorList>
    </citation>
    <scope>NUCLEOTIDE SEQUENCE [LARGE SCALE GENOMIC DNA]</scope>
    <source>
        <strain evidence="7">G3</strain>
    </source>
</reference>
<gene>
    <name evidence="7" type="ORF">TVAG_475620</name>
</gene>
<dbReference type="OrthoDB" id="2320933at2759"/>
<dbReference type="AlphaFoldDB" id="A2D9Y6"/>
<dbReference type="GO" id="GO:0004386">
    <property type="term" value="F:helicase activity"/>
    <property type="evidence" value="ECO:0007669"/>
    <property type="project" value="UniProtKB-KW"/>
</dbReference>
<dbReference type="GO" id="GO:0016787">
    <property type="term" value="F:hydrolase activity"/>
    <property type="evidence" value="ECO:0007669"/>
    <property type="project" value="UniProtKB-KW"/>
</dbReference>
<dbReference type="PROSITE" id="PS51194">
    <property type="entry name" value="HELICASE_CTER"/>
    <property type="match status" value="1"/>
</dbReference>
<keyword evidence="3" id="KW-0347">Helicase</keyword>
<keyword evidence="4" id="KW-0067">ATP-binding</keyword>